<keyword evidence="1" id="KW-0472">Membrane</keyword>
<comment type="caution">
    <text evidence="3">The sequence shown here is derived from an EMBL/GenBank/DDBJ whole genome shotgun (WGS) entry which is preliminary data.</text>
</comment>
<dbReference type="InterPro" id="IPR052710">
    <property type="entry name" value="CAAX_protease"/>
</dbReference>
<dbReference type="GO" id="GO:0004175">
    <property type="term" value="F:endopeptidase activity"/>
    <property type="evidence" value="ECO:0007669"/>
    <property type="project" value="UniProtKB-ARBA"/>
</dbReference>
<evidence type="ECO:0000256" key="1">
    <source>
        <dbReference type="SAM" id="Phobius"/>
    </source>
</evidence>
<name>A0A1T0CD17_9GAMM</name>
<feature type="transmembrane region" description="Helical" evidence="1">
    <location>
        <begin position="173"/>
        <end position="195"/>
    </location>
</feature>
<feature type="domain" description="CAAX prenyl protease 2/Lysostaphin resistance protein A-like" evidence="2">
    <location>
        <begin position="172"/>
        <end position="265"/>
    </location>
</feature>
<protein>
    <recommendedName>
        <fullName evidence="2">CAAX prenyl protease 2/Lysostaphin resistance protein A-like domain-containing protein</fullName>
    </recommendedName>
</protein>
<evidence type="ECO:0000259" key="2">
    <source>
        <dbReference type="Pfam" id="PF02517"/>
    </source>
</evidence>
<dbReference type="AlphaFoldDB" id="A0A1T0CD17"/>
<dbReference type="Proteomes" id="UP000191094">
    <property type="component" value="Unassembled WGS sequence"/>
</dbReference>
<dbReference type="GO" id="GO:0080120">
    <property type="term" value="P:CAAX-box protein maturation"/>
    <property type="evidence" value="ECO:0007669"/>
    <property type="project" value="UniProtKB-ARBA"/>
</dbReference>
<feature type="transmembrane region" description="Helical" evidence="1">
    <location>
        <begin position="92"/>
        <end position="111"/>
    </location>
</feature>
<dbReference type="Pfam" id="PF02517">
    <property type="entry name" value="Rce1-like"/>
    <property type="match status" value="1"/>
</dbReference>
<gene>
    <name evidence="3" type="ORF">B0682_07475</name>
</gene>
<evidence type="ECO:0000313" key="4">
    <source>
        <dbReference type="Proteomes" id="UP000191094"/>
    </source>
</evidence>
<dbReference type="InterPro" id="IPR003675">
    <property type="entry name" value="Rce1/LyrA-like_dom"/>
</dbReference>
<organism evidence="3 4">
    <name type="scientific">Lwoffella lincolnii</name>
    <dbReference type="NCBI Taxonomy" id="90241"/>
    <lineage>
        <taxon>Bacteria</taxon>
        <taxon>Pseudomonadati</taxon>
        <taxon>Pseudomonadota</taxon>
        <taxon>Gammaproteobacteria</taxon>
        <taxon>Moraxellales</taxon>
        <taxon>Moraxellaceae</taxon>
        <taxon>Lwoffella</taxon>
    </lineage>
</organism>
<keyword evidence="1" id="KW-0812">Transmembrane</keyword>
<keyword evidence="4" id="KW-1185">Reference proteome</keyword>
<accession>A0A1T0CD17</accession>
<feature type="transmembrane region" description="Helical" evidence="1">
    <location>
        <begin position="42"/>
        <end position="67"/>
    </location>
</feature>
<feature type="transmembrane region" description="Helical" evidence="1">
    <location>
        <begin position="207"/>
        <end position="228"/>
    </location>
</feature>
<evidence type="ECO:0000313" key="3">
    <source>
        <dbReference type="EMBL" id="OOS20226.1"/>
    </source>
</evidence>
<sequence>MSLPMPHQPKPHQPKSITQRLIWPNWATFFALPKLYGKTTSAFLLLFLLLAFFVVQLISVVLALPFLPDELTTSHVDIFIKFLMAADNGTTLAVSVVFNAIFLIGLCWLTIKAQGGDVGHFLSLNHLPKWRWVGMFVSVLMVFVLISETFSQWLGIDALEFMRPLYDSANPKWLLILSVTVLAPIYEEVLFRGVMWSLVAQQFAKPVHAFCTASLVSSVLFAVVHLQYDVYGMVTIFMLALLFSLARVMSASLWLPILLHICNNSLSMYQLTHSL</sequence>
<keyword evidence="1" id="KW-1133">Transmembrane helix</keyword>
<dbReference type="STRING" id="90241.B0682_07475"/>
<dbReference type="PANTHER" id="PTHR36435:SF1">
    <property type="entry name" value="CAAX AMINO TERMINAL PROTEASE FAMILY PROTEIN"/>
    <property type="match status" value="1"/>
</dbReference>
<reference evidence="3 4" key="1">
    <citation type="submission" date="2017-02" db="EMBL/GenBank/DDBJ databases">
        <title>Draft genome sequence of Moraxella lincolnii CCUG 9405T type strain.</title>
        <authorList>
            <person name="Salva-Serra F."/>
            <person name="Engstrom-Jakobsson H."/>
            <person name="Thorell K."/>
            <person name="Jaen-Luchoro D."/>
            <person name="Gonzales-Siles L."/>
            <person name="Karlsson R."/>
            <person name="Yazdan S."/>
            <person name="Boulund F."/>
            <person name="Johnning A."/>
            <person name="Engstrand L."/>
            <person name="Kristiansson E."/>
            <person name="Moore E."/>
        </authorList>
    </citation>
    <scope>NUCLEOTIDE SEQUENCE [LARGE SCALE GENOMIC DNA]</scope>
    <source>
        <strain evidence="3 4">CCUG 9405</strain>
    </source>
</reference>
<feature type="transmembrane region" description="Helical" evidence="1">
    <location>
        <begin position="234"/>
        <end position="259"/>
    </location>
</feature>
<proteinExistence type="predicted"/>
<feature type="transmembrane region" description="Helical" evidence="1">
    <location>
        <begin position="132"/>
        <end position="153"/>
    </location>
</feature>
<dbReference type="PANTHER" id="PTHR36435">
    <property type="entry name" value="SLR1288 PROTEIN"/>
    <property type="match status" value="1"/>
</dbReference>
<dbReference type="EMBL" id="MUYT01000009">
    <property type="protein sequence ID" value="OOS20226.1"/>
    <property type="molecule type" value="Genomic_DNA"/>
</dbReference>